<dbReference type="AlphaFoldDB" id="A0AAV2TDT2"/>
<protein>
    <submittedName>
        <fullName evidence="1">Uncharacterized protein</fullName>
    </submittedName>
</protein>
<accession>A0AAV2TDT2</accession>
<evidence type="ECO:0000313" key="1">
    <source>
        <dbReference type="EMBL" id="CAL5134598.1"/>
    </source>
</evidence>
<dbReference type="Proteomes" id="UP001497525">
    <property type="component" value="Unassembled WGS sequence"/>
</dbReference>
<sequence>MSITDTFCCSPHTQRGVLGGQGISLVIQFSVSTRLPTTLIYKSHNCTKDDSWKFGISVQSNRMNYFSTVLAAVVVCVIGVQASFENCNYEACGRCAYLAGSVYLCCNDPALNALCTECISLASSPEELASCYGSQHTLVQKRRGLIGKRSEFEKRRGMIGK</sequence>
<organism evidence="1 2">
    <name type="scientific">Calicophoron daubneyi</name>
    <name type="common">Rumen fluke</name>
    <name type="synonym">Paramphistomum daubneyi</name>
    <dbReference type="NCBI Taxonomy" id="300641"/>
    <lineage>
        <taxon>Eukaryota</taxon>
        <taxon>Metazoa</taxon>
        <taxon>Spiralia</taxon>
        <taxon>Lophotrochozoa</taxon>
        <taxon>Platyhelminthes</taxon>
        <taxon>Trematoda</taxon>
        <taxon>Digenea</taxon>
        <taxon>Plagiorchiida</taxon>
        <taxon>Pronocephalata</taxon>
        <taxon>Paramphistomoidea</taxon>
        <taxon>Paramphistomidae</taxon>
        <taxon>Calicophoron</taxon>
    </lineage>
</organism>
<evidence type="ECO:0000313" key="2">
    <source>
        <dbReference type="Proteomes" id="UP001497525"/>
    </source>
</evidence>
<dbReference type="EMBL" id="CAXLJL010000212">
    <property type="protein sequence ID" value="CAL5134598.1"/>
    <property type="molecule type" value="Genomic_DNA"/>
</dbReference>
<name>A0AAV2TDT2_CALDB</name>
<comment type="caution">
    <text evidence="1">The sequence shown here is derived from an EMBL/GenBank/DDBJ whole genome shotgun (WGS) entry which is preliminary data.</text>
</comment>
<proteinExistence type="predicted"/>
<gene>
    <name evidence="1" type="ORF">CDAUBV1_LOCUS8380</name>
</gene>
<reference evidence="1" key="1">
    <citation type="submission" date="2024-06" db="EMBL/GenBank/DDBJ databases">
        <authorList>
            <person name="Liu X."/>
            <person name="Lenzi L."/>
            <person name="Haldenby T S."/>
            <person name="Uol C."/>
        </authorList>
    </citation>
    <scope>NUCLEOTIDE SEQUENCE</scope>
</reference>